<dbReference type="EMBL" id="KY742649">
    <property type="protein sequence ID" value="AQZ54653.1"/>
    <property type="molecule type" value="Genomic_DNA"/>
</dbReference>
<dbReference type="GeneID" id="40076473"/>
<dbReference type="OrthoDB" id="3708at10239"/>
<proteinExistence type="predicted"/>
<reference evidence="1 2" key="1">
    <citation type="journal article" date="2019" name="Genomics">
        <title>Genomic analyses of a novel bacteriophage (VB_PmiS-Isfahan) within Siphoviridae family infecting Proteus mirabilis.</title>
        <authorList>
            <person name="Yazdi M."/>
            <person name="Bouzari M."/>
            <person name="Ghaemi E.A."/>
        </authorList>
    </citation>
    <scope>NUCLEOTIDE SEQUENCE [LARGE SCALE GENOMIC DNA]</scope>
</reference>
<dbReference type="SUPFAM" id="SSF56300">
    <property type="entry name" value="Metallo-dependent phosphatases"/>
    <property type="match status" value="1"/>
</dbReference>
<sequence>MYPTHKELFETDPKTLAEKYKVHPRTIYKWRAKHGDKHGRDVSKFVPDGYAVKGTSTLVDKAGNIAMQWVKTDQDRVRQFEIMQEAIKSLCENIPQLEPVSGPEITVKPLLNLYTISDFHLGMMACAEESGSDFDVKIAEKLFNDWFTYALKHAPDAHTGVISILGDFLHYDGLKPITPAHGHVLDADTRYFKMINIAMRTMRRAIDMCLKKHQFVKIVISSGNHDESSTLWLQASLNAMYECEPRITVDMSPDVFKMVRHGETMLCFHHGHKVKFDSIESVMVSRFRKDFGETKYAYAHVGHLHHQKIVESRNFIVEQHRTIASPDQYASSGGWFSGRSANVITYHYKYGEVSRLTISPEIL</sequence>
<organism evidence="1 2">
    <name type="scientific">Proteus phage VB_PmiS-Isfahan</name>
    <dbReference type="NCBI Taxonomy" id="1969841"/>
    <lineage>
        <taxon>Viruses</taxon>
        <taxon>Duplodnaviria</taxon>
        <taxon>Heunggongvirae</taxon>
        <taxon>Uroviricota</taxon>
        <taxon>Caudoviricetes</taxon>
        <taxon>Gorganvirus</taxon>
        <taxon>Gorganvirus isfahan</taxon>
    </lineage>
</organism>
<protein>
    <submittedName>
        <fullName evidence="1">Uncharacterized protein</fullName>
    </submittedName>
</protein>
<name>A0A1U9ZAB1_9CAUD</name>
<evidence type="ECO:0000313" key="2">
    <source>
        <dbReference type="Proteomes" id="UP000221468"/>
    </source>
</evidence>
<dbReference type="Proteomes" id="UP000221468">
    <property type="component" value="Segment"/>
</dbReference>
<dbReference type="KEGG" id="vg:40076473"/>
<keyword evidence="2" id="KW-1185">Reference proteome</keyword>
<dbReference type="InterPro" id="IPR029052">
    <property type="entry name" value="Metallo-depent_PP-like"/>
</dbReference>
<accession>A0A1U9ZAB1</accession>
<evidence type="ECO:0000313" key="1">
    <source>
        <dbReference type="EMBL" id="AQZ54653.1"/>
    </source>
</evidence>
<dbReference type="RefSeq" id="YP_009600667.1">
    <property type="nucleotide sequence ID" value="NC_041925.1"/>
</dbReference>